<dbReference type="EMBL" id="ATAY01000085">
    <property type="protein sequence ID" value="EPR09563.1"/>
    <property type="molecule type" value="Genomic_DNA"/>
</dbReference>
<evidence type="ECO:0000256" key="6">
    <source>
        <dbReference type="ARBA" id="ARBA00023136"/>
    </source>
</evidence>
<dbReference type="Pfam" id="PF01554">
    <property type="entry name" value="MatE"/>
    <property type="match status" value="2"/>
</dbReference>
<dbReference type="PANTHER" id="PTHR43549:SF3">
    <property type="entry name" value="MULTIDRUG RESISTANCE PROTEIN YPNP-RELATED"/>
    <property type="match status" value="1"/>
</dbReference>
<organism evidence="8 9">
    <name type="scientific">Ruminiclostridium papyrosolvens C7</name>
    <dbReference type="NCBI Taxonomy" id="1330534"/>
    <lineage>
        <taxon>Bacteria</taxon>
        <taxon>Bacillati</taxon>
        <taxon>Bacillota</taxon>
        <taxon>Clostridia</taxon>
        <taxon>Eubacteriales</taxon>
        <taxon>Oscillospiraceae</taxon>
        <taxon>Ruminiclostridium</taxon>
    </lineage>
</organism>
<proteinExistence type="predicted"/>
<comment type="subcellular location">
    <subcellularLocation>
        <location evidence="1">Cell membrane</location>
        <topology evidence="1">Multi-pass membrane protein</topology>
    </subcellularLocation>
</comment>
<dbReference type="STRING" id="1330534.L323_16120"/>
<dbReference type="InterPro" id="IPR052031">
    <property type="entry name" value="Membrane_Transporter-Flippase"/>
</dbReference>
<gene>
    <name evidence="8" type="ORF">L323_16120</name>
</gene>
<dbReference type="PANTHER" id="PTHR43549">
    <property type="entry name" value="MULTIDRUG RESISTANCE PROTEIN YPNP-RELATED"/>
    <property type="match status" value="1"/>
</dbReference>
<dbReference type="RefSeq" id="WP_020816642.1">
    <property type="nucleotide sequence ID" value="NZ_ATAY01000085.1"/>
</dbReference>
<evidence type="ECO:0000256" key="7">
    <source>
        <dbReference type="SAM" id="Phobius"/>
    </source>
</evidence>
<sequence length="457" mass="48955">MSLNYVQDMTEGNEVKLLIKFSIPMLIGNIFQQFYNLIDSVIVGKYIGANSLAAVGATASLNFLTFSICLGLSIGIGIIISQYFGAKKEEDVKSAIANAVYVIAVSGIIMSLITCLLARPILQVMRTPHEIIDDSVKFLRITAGGMIAVAAYNAIAGILRALGDSRTPLLFLILSCGVNVGLDLLFVLKFRFGVAGTACATVISQAIAALGCIIFAFMTNPYFKLKKEHLKISWPIIKKCFKIGIPVALQNSMIAISLVALQSVVNGFGRVAVAAYTATSRVEQLIGQPYNSLGAAMATFAGQNMGAGKLERVRKGYHKSIIIVAVFSLAALLAAQFGGHIIMGIFVKETAVIDLGARAIKITSCMYFALGMIYITRGVLNGAGDAFYAMIYGVVEVACRIGFSMGFALIPAIGVWSVWTTTGLTWAISAIASIIRYRQGKWEHKSLVVAETVKRGV</sequence>
<feature type="transmembrane region" description="Helical" evidence="7">
    <location>
        <begin position="194"/>
        <end position="217"/>
    </location>
</feature>
<reference evidence="8 9" key="1">
    <citation type="journal article" date="2013" name="Genome Announc.">
        <title>Draft Genome Sequence of the Cellulolytic Bacterium Clostridium papyrosolvens C7 (ATCC 700395).</title>
        <authorList>
            <person name="Zepeda V."/>
            <person name="Dassa B."/>
            <person name="Borovok I."/>
            <person name="Lamed R."/>
            <person name="Bayer E.A."/>
            <person name="Cate J.H."/>
        </authorList>
    </citation>
    <scope>NUCLEOTIDE SEQUENCE [LARGE SCALE GENOMIC DNA]</scope>
    <source>
        <strain evidence="8 9">C7</strain>
    </source>
</reference>
<keyword evidence="5 7" id="KW-1133">Transmembrane helix</keyword>
<evidence type="ECO:0000256" key="3">
    <source>
        <dbReference type="ARBA" id="ARBA00022475"/>
    </source>
</evidence>
<evidence type="ECO:0000256" key="5">
    <source>
        <dbReference type="ARBA" id="ARBA00022989"/>
    </source>
</evidence>
<feature type="transmembrane region" description="Helical" evidence="7">
    <location>
        <begin position="416"/>
        <end position="435"/>
    </location>
</feature>
<evidence type="ECO:0000256" key="1">
    <source>
        <dbReference type="ARBA" id="ARBA00004651"/>
    </source>
</evidence>
<feature type="transmembrane region" description="Helical" evidence="7">
    <location>
        <begin position="63"/>
        <end position="84"/>
    </location>
</feature>
<dbReference type="GO" id="GO:0015297">
    <property type="term" value="F:antiporter activity"/>
    <property type="evidence" value="ECO:0007669"/>
    <property type="project" value="InterPro"/>
</dbReference>
<feature type="transmembrane region" description="Helical" evidence="7">
    <location>
        <begin position="321"/>
        <end position="343"/>
    </location>
</feature>
<keyword evidence="4 7" id="KW-0812">Transmembrane</keyword>
<dbReference type="GO" id="GO:0005886">
    <property type="term" value="C:plasma membrane"/>
    <property type="evidence" value="ECO:0007669"/>
    <property type="project" value="UniProtKB-SubCell"/>
</dbReference>
<dbReference type="NCBIfam" id="TIGR00797">
    <property type="entry name" value="matE"/>
    <property type="match status" value="1"/>
</dbReference>
<dbReference type="PIRSF" id="PIRSF006603">
    <property type="entry name" value="DinF"/>
    <property type="match status" value="1"/>
</dbReference>
<dbReference type="InterPro" id="IPR002528">
    <property type="entry name" value="MATE_fam"/>
</dbReference>
<comment type="caution">
    <text evidence="8">The sequence shown here is derived from an EMBL/GenBank/DDBJ whole genome shotgun (WGS) entry which is preliminary data.</text>
</comment>
<feature type="transmembrane region" description="Helical" evidence="7">
    <location>
        <begin position="96"/>
        <end position="121"/>
    </location>
</feature>
<name>U4QZK0_9FIRM</name>
<evidence type="ECO:0000313" key="9">
    <source>
        <dbReference type="Proteomes" id="UP000016860"/>
    </source>
</evidence>
<feature type="transmembrane region" description="Helical" evidence="7">
    <location>
        <begin position="387"/>
        <end position="410"/>
    </location>
</feature>
<dbReference type="AlphaFoldDB" id="U4QZK0"/>
<feature type="transmembrane region" description="Helical" evidence="7">
    <location>
        <begin position="355"/>
        <end position="375"/>
    </location>
</feature>
<dbReference type="CDD" id="cd13138">
    <property type="entry name" value="MATE_yoeA_like"/>
    <property type="match status" value="1"/>
</dbReference>
<feature type="transmembrane region" description="Helical" evidence="7">
    <location>
        <begin position="169"/>
        <end position="188"/>
    </location>
</feature>
<evidence type="ECO:0000256" key="2">
    <source>
        <dbReference type="ARBA" id="ARBA00022448"/>
    </source>
</evidence>
<keyword evidence="6 7" id="KW-0472">Membrane</keyword>
<dbReference type="Proteomes" id="UP000016860">
    <property type="component" value="Unassembled WGS sequence"/>
</dbReference>
<keyword evidence="2" id="KW-0813">Transport</keyword>
<evidence type="ECO:0000256" key="4">
    <source>
        <dbReference type="ARBA" id="ARBA00022692"/>
    </source>
</evidence>
<dbReference type="PATRIC" id="fig|1330534.3.peg.3194"/>
<dbReference type="OrthoDB" id="9776324at2"/>
<dbReference type="GO" id="GO:0042910">
    <property type="term" value="F:xenobiotic transmembrane transporter activity"/>
    <property type="evidence" value="ECO:0007669"/>
    <property type="project" value="InterPro"/>
</dbReference>
<dbReference type="InterPro" id="IPR048279">
    <property type="entry name" value="MdtK-like"/>
</dbReference>
<accession>U4QZK0</accession>
<keyword evidence="3" id="KW-1003">Cell membrane</keyword>
<feature type="transmembrane region" description="Helical" evidence="7">
    <location>
        <begin position="141"/>
        <end position="162"/>
    </location>
</feature>
<protein>
    <submittedName>
        <fullName evidence="8">Multidrug transporter MATE</fullName>
    </submittedName>
</protein>
<evidence type="ECO:0000313" key="8">
    <source>
        <dbReference type="EMBL" id="EPR09563.1"/>
    </source>
</evidence>